<dbReference type="Proteomes" id="UP000439903">
    <property type="component" value="Unassembled WGS sequence"/>
</dbReference>
<dbReference type="OrthoDB" id="10368396at2759"/>
<protein>
    <submittedName>
        <fullName evidence="1">Serine protease</fullName>
    </submittedName>
</protein>
<proteinExistence type="predicted"/>
<dbReference type="SUPFAM" id="SSF50494">
    <property type="entry name" value="Trypsin-like serine proteases"/>
    <property type="match status" value="1"/>
</dbReference>
<keyword evidence="1" id="KW-0378">Hydrolase</keyword>
<dbReference type="EMBL" id="WTPW01000567">
    <property type="protein sequence ID" value="KAF0498864.1"/>
    <property type="molecule type" value="Genomic_DNA"/>
</dbReference>
<dbReference type="Gene3D" id="2.40.10.10">
    <property type="entry name" value="Trypsin-like serine proteases"/>
    <property type="match status" value="2"/>
</dbReference>
<organism evidence="1 2">
    <name type="scientific">Gigaspora margarita</name>
    <dbReference type="NCBI Taxonomy" id="4874"/>
    <lineage>
        <taxon>Eukaryota</taxon>
        <taxon>Fungi</taxon>
        <taxon>Fungi incertae sedis</taxon>
        <taxon>Mucoromycota</taxon>
        <taxon>Glomeromycotina</taxon>
        <taxon>Glomeromycetes</taxon>
        <taxon>Diversisporales</taxon>
        <taxon>Gigasporaceae</taxon>
        <taxon>Gigaspora</taxon>
    </lineage>
</organism>
<keyword evidence="2" id="KW-1185">Reference proteome</keyword>
<dbReference type="InterPro" id="IPR009003">
    <property type="entry name" value="Peptidase_S1_PA"/>
</dbReference>
<dbReference type="AlphaFoldDB" id="A0A8H4EJN6"/>
<keyword evidence="1" id="KW-0645">Protease</keyword>
<evidence type="ECO:0000313" key="1">
    <source>
        <dbReference type="EMBL" id="KAF0498864.1"/>
    </source>
</evidence>
<reference evidence="1 2" key="1">
    <citation type="journal article" date="2019" name="Environ. Microbiol.">
        <title>At the nexus of three kingdoms: the genome of the mycorrhizal fungus Gigaspora margarita provides insights into plant, endobacterial and fungal interactions.</title>
        <authorList>
            <person name="Venice F."/>
            <person name="Ghignone S."/>
            <person name="Salvioli di Fossalunga A."/>
            <person name="Amselem J."/>
            <person name="Novero M."/>
            <person name="Xianan X."/>
            <person name="Sedzielewska Toro K."/>
            <person name="Morin E."/>
            <person name="Lipzen A."/>
            <person name="Grigoriev I.V."/>
            <person name="Henrissat B."/>
            <person name="Martin F.M."/>
            <person name="Bonfante P."/>
        </authorList>
    </citation>
    <scope>NUCLEOTIDE SEQUENCE [LARGE SCALE GENOMIC DNA]</scope>
    <source>
        <strain evidence="1 2">BEG34</strain>
    </source>
</reference>
<dbReference type="InterPro" id="IPR043504">
    <property type="entry name" value="Peptidase_S1_PA_chymotrypsin"/>
</dbReference>
<name>A0A8H4EJN6_GIGMA</name>
<comment type="caution">
    <text evidence="1">The sequence shown here is derived from an EMBL/GenBank/DDBJ whole genome shotgun (WGS) entry which is preliminary data.</text>
</comment>
<dbReference type="GO" id="GO:0006508">
    <property type="term" value="P:proteolysis"/>
    <property type="evidence" value="ECO:0007669"/>
    <property type="project" value="UniProtKB-KW"/>
</dbReference>
<dbReference type="GO" id="GO:0008233">
    <property type="term" value="F:peptidase activity"/>
    <property type="evidence" value="ECO:0007669"/>
    <property type="project" value="UniProtKB-KW"/>
</dbReference>
<accession>A0A8H4EJN6</accession>
<gene>
    <name evidence="1" type="ORF">F8M41_020512</name>
</gene>
<evidence type="ECO:0000313" key="2">
    <source>
        <dbReference type="Proteomes" id="UP000439903"/>
    </source>
</evidence>
<sequence>MVANNNVLYFLDVNIDNTEFINATNPFNPIIVYPGNPPVSQNTKRSRYDVDSPEIKIEVLGGDGLYNVQSGFLCSVGFWVIDRFNPNEFYLITSGHCYNKKVSLNEFSYVPWGTETPALYIGPMEIAMINPYDFGIIYLNSNDVAPTFAIRNDDADQYKELIITDDAPASNVGIHICKSGYKTHLSCGYVFGLNGIYIEEKDYTIEDLIITDMSGDGGDSGGTVFSFVSPSNLNSVVGRGIIISGGRGIIAAQSLNTIFIELETLSRYFKLYLGDSRGS</sequence>